<keyword evidence="3" id="KW-1185">Reference proteome</keyword>
<sequence length="97" mass="11086">MTDRSFIRHVVFFSAKDKGDIARIRDGLSMLRDIPHSQTFEVVENKNVDALSGEVDVVVYAEFESDDALRAYKSHQLYQDAIAVVRPLRELRIAADF</sequence>
<dbReference type="OrthoDB" id="9813140at2"/>
<organism evidence="2 3">
    <name type="scientific">Litoreibacter albidus</name>
    <dbReference type="NCBI Taxonomy" id="670155"/>
    <lineage>
        <taxon>Bacteria</taxon>
        <taxon>Pseudomonadati</taxon>
        <taxon>Pseudomonadota</taxon>
        <taxon>Alphaproteobacteria</taxon>
        <taxon>Rhodobacterales</taxon>
        <taxon>Roseobacteraceae</taxon>
        <taxon>Litoreibacter</taxon>
    </lineage>
</organism>
<dbReference type="AlphaFoldDB" id="A0A1H3AJH5"/>
<dbReference type="EMBL" id="FNOI01000005">
    <property type="protein sequence ID" value="SDX29508.1"/>
    <property type="molecule type" value="Genomic_DNA"/>
</dbReference>
<dbReference type="SMART" id="SM00886">
    <property type="entry name" value="Dabb"/>
    <property type="match status" value="1"/>
</dbReference>
<protein>
    <submittedName>
        <fullName evidence="2">Stress responsive A/B Barrel Domain</fullName>
    </submittedName>
</protein>
<dbReference type="InterPro" id="IPR011008">
    <property type="entry name" value="Dimeric_a/b-barrel"/>
</dbReference>
<dbReference type="RefSeq" id="WP_089947636.1">
    <property type="nucleotide sequence ID" value="NZ_FNOI01000005.1"/>
</dbReference>
<reference evidence="3" key="1">
    <citation type="submission" date="2016-10" db="EMBL/GenBank/DDBJ databases">
        <authorList>
            <person name="Varghese N."/>
            <person name="Submissions S."/>
        </authorList>
    </citation>
    <scope>NUCLEOTIDE SEQUENCE [LARGE SCALE GENOMIC DNA]</scope>
    <source>
        <strain evidence="3">DSM 26922</strain>
    </source>
</reference>
<accession>A0A1H3AJH5</accession>
<dbReference type="PROSITE" id="PS51502">
    <property type="entry name" value="S_R_A_B_BARREL"/>
    <property type="match status" value="1"/>
</dbReference>
<evidence type="ECO:0000259" key="1">
    <source>
        <dbReference type="PROSITE" id="PS51502"/>
    </source>
</evidence>
<proteinExistence type="predicted"/>
<evidence type="ECO:0000313" key="3">
    <source>
        <dbReference type="Proteomes" id="UP000199441"/>
    </source>
</evidence>
<name>A0A1H3AJH5_9RHOB</name>
<feature type="domain" description="Stress-response A/B barrel" evidence="1">
    <location>
        <begin position="7"/>
        <end position="97"/>
    </location>
</feature>
<dbReference type="Gene3D" id="3.30.70.100">
    <property type="match status" value="1"/>
</dbReference>
<gene>
    <name evidence="2" type="ORF">SAMN04488001_2891</name>
</gene>
<dbReference type="SUPFAM" id="SSF54909">
    <property type="entry name" value="Dimeric alpha+beta barrel"/>
    <property type="match status" value="1"/>
</dbReference>
<dbReference type="InterPro" id="IPR013097">
    <property type="entry name" value="Dabb"/>
</dbReference>
<evidence type="ECO:0000313" key="2">
    <source>
        <dbReference type="EMBL" id="SDX29508.1"/>
    </source>
</evidence>
<dbReference type="Proteomes" id="UP000199441">
    <property type="component" value="Unassembled WGS sequence"/>
</dbReference>
<dbReference type="STRING" id="670155.SAMN04488001_2891"/>
<dbReference type="Pfam" id="PF07876">
    <property type="entry name" value="Dabb"/>
    <property type="match status" value="1"/>
</dbReference>